<evidence type="ECO:0000259" key="3">
    <source>
        <dbReference type="Pfam" id="PF01370"/>
    </source>
</evidence>
<dbReference type="AlphaFoldDB" id="A0A431TRS6"/>
<evidence type="ECO:0000256" key="1">
    <source>
        <dbReference type="ARBA" id="ARBA00023002"/>
    </source>
</evidence>
<proteinExistence type="inferred from homology"/>
<dbReference type="PANTHER" id="PTHR10366:SF564">
    <property type="entry name" value="STEROL-4-ALPHA-CARBOXYLATE 3-DEHYDROGENASE, DECARBOXYLATING"/>
    <property type="match status" value="1"/>
</dbReference>
<dbReference type="Gene3D" id="3.40.50.720">
    <property type="entry name" value="NAD(P)-binding Rossmann-like Domain"/>
    <property type="match status" value="1"/>
</dbReference>
<dbReference type="RefSeq" id="WP_093303164.1">
    <property type="nucleotide sequence ID" value="NZ_RXOE01000001.1"/>
</dbReference>
<dbReference type="InterPro" id="IPR036291">
    <property type="entry name" value="NAD(P)-bd_dom_sf"/>
</dbReference>
<dbReference type="SUPFAM" id="SSF51735">
    <property type="entry name" value="NAD(P)-binding Rossmann-fold domains"/>
    <property type="match status" value="1"/>
</dbReference>
<evidence type="ECO:0000313" key="5">
    <source>
        <dbReference type="Proteomes" id="UP000267418"/>
    </source>
</evidence>
<name>A0A431TRS6_9BURK</name>
<dbReference type="PANTHER" id="PTHR10366">
    <property type="entry name" value="NAD DEPENDENT EPIMERASE/DEHYDRATASE"/>
    <property type="match status" value="1"/>
</dbReference>
<dbReference type="EMBL" id="RXOE01000001">
    <property type="protein sequence ID" value="RTQ36752.1"/>
    <property type="molecule type" value="Genomic_DNA"/>
</dbReference>
<dbReference type="InterPro" id="IPR050425">
    <property type="entry name" value="NAD(P)_dehydrat-like"/>
</dbReference>
<feature type="domain" description="NAD-dependent epimerase/dehydratase" evidence="3">
    <location>
        <begin position="12"/>
        <end position="252"/>
    </location>
</feature>
<sequence length="349" mass="36684">MNPSPLAPSSTVLVTGGTGFVAGWCIAELLRRGYTVRTTVRSLSKETGVRASVASVVAGADDRLSFHVADLTSDSGWDAAVAGCDYVLHVASPLGNDSPSGTDALLAPARDGTLRVLRAATRAGVKRVVMTSSLAAATPSRSNEGAVADENVWTDLNDTGKTNAYRMSKAIAERAAWDFMKDHGGETTLSTVLPGAVFGPVMGSQNLGSVLVIGRILGGKLPGNPRIGFSIVDVRDLADLHVRAMTAPEAAGQRFIAIRDFMWMADIAGELRARLGEQARKVPTRTLPDFVLRLAAVFDKALHNVTPLLGRKLSFSSAKAQQVLGWAPRPAKATVVDCARSLIEAGVVA</sequence>
<dbReference type="Proteomes" id="UP000267418">
    <property type="component" value="Unassembled WGS sequence"/>
</dbReference>
<keyword evidence="1" id="KW-0560">Oxidoreductase</keyword>
<accession>A0A431TRS6</accession>
<dbReference type="FunFam" id="3.40.50.720:FF:000336">
    <property type="entry name" value="Aldehyde reductase"/>
    <property type="match status" value="1"/>
</dbReference>
<keyword evidence="5" id="KW-1185">Reference proteome</keyword>
<organism evidence="4 5">
    <name type="scientific">Variovorax gossypii</name>
    <dbReference type="NCBI Taxonomy" id="1679495"/>
    <lineage>
        <taxon>Bacteria</taxon>
        <taxon>Pseudomonadati</taxon>
        <taxon>Pseudomonadota</taxon>
        <taxon>Betaproteobacteria</taxon>
        <taxon>Burkholderiales</taxon>
        <taxon>Comamonadaceae</taxon>
        <taxon>Variovorax</taxon>
    </lineage>
</organism>
<comment type="similarity">
    <text evidence="2">Belongs to the NAD(P)-dependent epimerase/dehydratase family. Dihydroflavonol-4-reductase subfamily.</text>
</comment>
<reference evidence="4 5" key="1">
    <citation type="submission" date="2018-12" db="EMBL/GenBank/DDBJ databases">
        <title>The genome of Variovorax gossypii DSM 100435.</title>
        <authorList>
            <person name="Gao J."/>
            <person name="Sun J."/>
        </authorList>
    </citation>
    <scope>NUCLEOTIDE SEQUENCE [LARGE SCALE GENOMIC DNA]</scope>
    <source>
        <strain evidence="4 5">DSM 100435</strain>
    </source>
</reference>
<comment type="caution">
    <text evidence="4">The sequence shown here is derived from an EMBL/GenBank/DDBJ whole genome shotgun (WGS) entry which is preliminary data.</text>
</comment>
<evidence type="ECO:0000256" key="2">
    <source>
        <dbReference type="ARBA" id="ARBA00023445"/>
    </source>
</evidence>
<gene>
    <name evidence="4" type="ORF">EJP69_03140</name>
</gene>
<dbReference type="CDD" id="cd05227">
    <property type="entry name" value="AR_SDR_e"/>
    <property type="match status" value="1"/>
</dbReference>
<dbReference type="GO" id="GO:0016616">
    <property type="term" value="F:oxidoreductase activity, acting on the CH-OH group of donors, NAD or NADP as acceptor"/>
    <property type="evidence" value="ECO:0007669"/>
    <property type="project" value="TreeGrafter"/>
</dbReference>
<evidence type="ECO:0000313" key="4">
    <source>
        <dbReference type="EMBL" id="RTQ36752.1"/>
    </source>
</evidence>
<dbReference type="OrthoDB" id="9778052at2"/>
<dbReference type="InterPro" id="IPR001509">
    <property type="entry name" value="Epimerase_deHydtase"/>
</dbReference>
<protein>
    <submittedName>
        <fullName evidence="4">Aldehyde reductase</fullName>
    </submittedName>
</protein>
<dbReference type="Pfam" id="PF01370">
    <property type="entry name" value="Epimerase"/>
    <property type="match status" value="1"/>
</dbReference>